<comment type="caution">
    <text evidence="3">The sequence shown here is derived from an EMBL/GenBank/DDBJ whole genome shotgun (WGS) entry which is preliminary data.</text>
</comment>
<reference evidence="3 4" key="1">
    <citation type="submission" date="2018-07" db="EMBL/GenBank/DDBJ databases">
        <title>Anaerosacharophilus polymeroproducens gen. nov. sp. nov., an anaerobic bacterium isolated from salt field.</title>
        <authorList>
            <person name="Kim W."/>
            <person name="Yang S.-H."/>
            <person name="Oh J."/>
            <person name="Lee J.-H."/>
            <person name="Kwon K.K."/>
        </authorList>
    </citation>
    <scope>NUCLEOTIDE SEQUENCE [LARGE SCALE GENOMIC DNA]</scope>
    <source>
        <strain evidence="3 4">MCWD5</strain>
    </source>
</reference>
<proteinExistence type="predicted"/>
<dbReference type="SUPFAM" id="SSF47090">
    <property type="entry name" value="PGBD-like"/>
    <property type="match status" value="2"/>
</dbReference>
<dbReference type="Proteomes" id="UP000255036">
    <property type="component" value="Unassembled WGS sequence"/>
</dbReference>
<dbReference type="EMBL" id="QRCT01000049">
    <property type="protein sequence ID" value="RDU22342.1"/>
    <property type="molecule type" value="Genomic_DNA"/>
</dbReference>
<dbReference type="Gene3D" id="3.20.20.80">
    <property type="entry name" value="Glycosidases"/>
    <property type="match status" value="1"/>
</dbReference>
<feature type="domain" description="Peptidoglycan binding-like" evidence="1">
    <location>
        <begin position="94"/>
        <end position="135"/>
    </location>
</feature>
<feature type="domain" description="Peptidoglycan binding-like" evidence="1">
    <location>
        <begin position="234"/>
        <end position="285"/>
    </location>
</feature>
<dbReference type="SUPFAM" id="SSF51445">
    <property type="entry name" value="(Trans)glycosidases"/>
    <property type="match status" value="1"/>
</dbReference>
<keyword evidence="4" id="KW-1185">Reference proteome</keyword>
<evidence type="ECO:0000259" key="1">
    <source>
        <dbReference type="Pfam" id="PF01471"/>
    </source>
</evidence>
<feature type="domain" description="Rv2525c-like glycoside hydrolase-like" evidence="2">
    <location>
        <begin position="313"/>
        <end position="474"/>
    </location>
</feature>
<dbReference type="Pfam" id="PF01471">
    <property type="entry name" value="PG_binding_1"/>
    <property type="match status" value="2"/>
</dbReference>
<evidence type="ECO:0000313" key="4">
    <source>
        <dbReference type="Proteomes" id="UP000255036"/>
    </source>
</evidence>
<name>A0A371AS23_9FIRM</name>
<dbReference type="InterPro" id="IPR017853">
    <property type="entry name" value="GH"/>
</dbReference>
<dbReference type="CDD" id="cd06418">
    <property type="entry name" value="GH25_BacA-like"/>
    <property type="match status" value="1"/>
</dbReference>
<dbReference type="AlphaFoldDB" id="A0A371AS23"/>
<accession>A0A371AS23</accession>
<gene>
    <name evidence="3" type="ORF">DWV06_13675</name>
</gene>
<dbReference type="InterPro" id="IPR036365">
    <property type="entry name" value="PGBD-like_sf"/>
</dbReference>
<organism evidence="3 4">
    <name type="scientific">Anaerosacchariphilus polymeriproducens</name>
    <dbReference type="NCBI Taxonomy" id="1812858"/>
    <lineage>
        <taxon>Bacteria</taxon>
        <taxon>Bacillati</taxon>
        <taxon>Bacillota</taxon>
        <taxon>Clostridia</taxon>
        <taxon>Lachnospirales</taxon>
        <taxon>Lachnospiraceae</taxon>
        <taxon>Anaerosacchariphilus</taxon>
    </lineage>
</organism>
<evidence type="ECO:0000313" key="3">
    <source>
        <dbReference type="EMBL" id="RDU22342.1"/>
    </source>
</evidence>
<protein>
    <submittedName>
        <fullName evidence="3">DUF1906 domain-containing protein</fullName>
    </submittedName>
</protein>
<evidence type="ECO:0000259" key="2">
    <source>
        <dbReference type="Pfam" id="PF08924"/>
    </source>
</evidence>
<dbReference type="InterPro" id="IPR002477">
    <property type="entry name" value="Peptidoglycan-bd-like"/>
</dbReference>
<dbReference type="Pfam" id="PF08924">
    <property type="entry name" value="Rv2525c_GlyHyd-like"/>
    <property type="match status" value="1"/>
</dbReference>
<dbReference type="InterPro" id="IPR036366">
    <property type="entry name" value="PGBDSf"/>
</dbReference>
<dbReference type="Gene3D" id="1.10.101.10">
    <property type="entry name" value="PGBD-like superfamily/PGBD"/>
    <property type="match status" value="2"/>
</dbReference>
<sequence length="795" mass="87878">MIKMDRMVLATQQWLNNTYDGIKGYERFSDKQLDGITGAGTFLRLIQALQIELNKNYHASLVVDGSFGKGTLNVLPDISPVSNSSSPSNLHYIVQGSLWCKGYDSVYFNGIYNSKCAEAVKEFQTDAGITPDGIIKPYILQGLMNTDGYKYTGNTGTDKHYKHLVQRGMNQYYGSKIGLTAPSGLWERKAHKNLIKSCQIEWGITGVDGIWGSGTMSKAPTLSKSTSGSTNSKRLLQWSLTVNGFYPGSFSGAFDTNTYNSVYSFQDFLCIGADGVAGKNTWASLLKSCGNTSRSASACDTATRLTPSTAQGLIKAGYDTVGRYLVNVAGGTLDKKITADEISAMANAGLKVFPIFQTIGNHVEYFTSSQGSKDAITAKTAARELGFPSNTTIYFAVDYDVLTVEVESSIIPYFSSLKANMGKAYKIGVYGPRMVCTALENKNLTASSFVGDMSSGFTGNIGQKMPSNWAYDQFNETTAAGIGIDKCVTSQRASAVLASSLSPYTDPKHPDIEQSFAIFEDLYNLVKDYFIEELSNVPTIYMANMRVLGYLRQIEYNSFAWTITAGLIDTTYNQYVAKHRPSYDCSKIAITDPGTNIVMTTPHLAATLQGIINYTIFIDQEMNACAGWAGDLLQIGSNLKVTNDQTGVNYFKQPDLLKKIIGDKKGELDEYNLYKYKNEKLKKGESLGFSWIDLCQDIDAYNMNNKYDIAEIPIHEILQTYYNKDWRKRFTTFKNLLLDEYHETSLSNIAYLYTKGDKAINIAFNKQFGGFDGTSYGRVLADAFETKINNLITME</sequence>
<dbReference type="InterPro" id="IPR015020">
    <property type="entry name" value="Rv2525c-like_Glyco_Hydro-like"/>
</dbReference>